<dbReference type="Proteomes" id="UP001214521">
    <property type="component" value="Unassembled WGS sequence"/>
</dbReference>
<evidence type="ECO:0000313" key="1">
    <source>
        <dbReference type="EMBL" id="EKT4441539.1"/>
    </source>
</evidence>
<accession>A0AAI9FWR4</accession>
<reference evidence="1" key="1">
    <citation type="submission" date="2022-07" db="EMBL/GenBank/DDBJ databases">
        <authorList>
            <consortium name="Clinical and Environmental Microbiology Branch: Whole genome sequencing antimicrobial resistance pathogens in the healthcare setting"/>
        </authorList>
    </citation>
    <scope>NUCLEOTIDE SEQUENCE</scope>
    <source>
        <strain evidence="1">Stenotrophomonas_maltophilia_2021CK-00905</strain>
    </source>
</reference>
<sequence>MHTQNSDTHVTNNYYINVVNSDNVSIALPYTPPPPPRAPEPKRAPEPTSWAFLLVNVLVTLAPLAKELAQYAAQMMGV</sequence>
<evidence type="ECO:0000313" key="2">
    <source>
        <dbReference type="Proteomes" id="UP001214521"/>
    </source>
</evidence>
<dbReference type="AlphaFoldDB" id="A0AAI9FWR4"/>
<proteinExistence type="predicted"/>
<comment type="caution">
    <text evidence="1">The sequence shown here is derived from an EMBL/GenBank/DDBJ whole genome shotgun (WGS) entry which is preliminary data.</text>
</comment>
<name>A0AAI9FWR4_STEMA</name>
<organism evidence="1 2">
    <name type="scientific">Stenotrophomonas maltophilia</name>
    <name type="common">Pseudomonas maltophilia</name>
    <name type="synonym">Xanthomonas maltophilia</name>
    <dbReference type="NCBI Taxonomy" id="40324"/>
    <lineage>
        <taxon>Bacteria</taxon>
        <taxon>Pseudomonadati</taxon>
        <taxon>Pseudomonadota</taxon>
        <taxon>Gammaproteobacteria</taxon>
        <taxon>Lysobacterales</taxon>
        <taxon>Lysobacteraceae</taxon>
        <taxon>Stenotrophomonas</taxon>
        <taxon>Stenotrophomonas maltophilia group</taxon>
    </lineage>
</organism>
<gene>
    <name evidence="1" type="ORF">QEK83_002192</name>
</gene>
<dbReference type="EMBL" id="ABLOMU010000021">
    <property type="protein sequence ID" value="EKT4441539.1"/>
    <property type="molecule type" value="Genomic_DNA"/>
</dbReference>
<protein>
    <submittedName>
        <fullName evidence="1">Uncharacterized protein</fullName>
    </submittedName>
</protein>